<organism evidence="1 2">
    <name type="scientific">Paraburkholderia sediminicola</name>
    <dbReference type="NCBI Taxonomy" id="458836"/>
    <lineage>
        <taxon>Bacteria</taxon>
        <taxon>Pseudomonadati</taxon>
        <taxon>Pseudomonadota</taxon>
        <taxon>Betaproteobacteria</taxon>
        <taxon>Burkholderiales</taxon>
        <taxon>Burkholderiaceae</taxon>
        <taxon>Paraburkholderia</taxon>
    </lineage>
</organism>
<accession>A0A6J4ZVC7</accession>
<reference evidence="1 2" key="1">
    <citation type="submission" date="2020-04" db="EMBL/GenBank/DDBJ databases">
        <authorList>
            <person name="De Canck E."/>
        </authorList>
    </citation>
    <scope>NUCLEOTIDE SEQUENCE [LARGE SCALE GENOMIC DNA]</scope>
    <source>
        <strain evidence="1 2">LMG 24238</strain>
    </source>
</reference>
<evidence type="ECO:0000313" key="1">
    <source>
        <dbReference type="EMBL" id="CAB3644330.1"/>
    </source>
</evidence>
<dbReference type="Proteomes" id="UP000494255">
    <property type="component" value="Unassembled WGS sequence"/>
</dbReference>
<protein>
    <submittedName>
        <fullName evidence="1">Uncharacterized protein</fullName>
    </submittedName>
</protein>
<dbReference type="AlphaFoldDB" id="A0A6J4ZVC7"/>
<proteinExistence type="predicted"/>
<gene>
    <name evidence="1" type="ORF">LMG24238_00576</name>
</gene>
<sequence length="64" mass="7020">MVRSSASPIVHGNLGRGRSATRLNATSCFATKQPFNRNDVTARKAAGLSIPTACVRRHYRYVET</sequence>
<keyword evidence="2" id="KW-1185">Reference proteome</keyword>
<dbReference type="EMBL" id="CADIKC010000001">
    <property type="protein sequence ID" value="CAB3644330.1"/>
    <property type="molecule type" value="Genomic_DNA"/>
</dbReference>
<evidence type="ECO:0000313" key="2">
    <source>
        <dbReference type="Proteomes" id="UP000494255"/>
    </source>
</evidence>
<name>A0A6J4ZVC7_9BURK</name>